<dbReference type="SUPFAM" id="SSF103473">
    <property type="entry name" value="MFS general substrate transporter"/>
    <property type="match status" value="1"/>
</dbReference>
<dbReference type="InterPro" id="IPR039672">
    <property type="entry name" value="MFS_2"/>
</dbReference>
<keyword evidence="2" id="KW-1133">Transmembrane helix</keyword>
<evidence type="ECO:0000256" key="1">
    <source>
        <dbReference type="ARBA" id="ARBA00009617"/>
    </source>
</evidence>
<dbReference type="GO" id="GO:0005886">
    <property type="term" value="C:plasma membrane"/>
    <property type="evidence" value="ECO:0007669"/>
    <property type="project" value="TreeGrafter"/>
</dbReference>
<name>A0A4R6QDY7_9BURK</name>
<dbReference type="InterPro" id="IPR036259">
    <property type="entry name" value="MFS_trans_sf"/>
</dbReference>
<feature type="transmembrane region" description="Helical" evidence="2">
    <location>
        <begin position="223"/>
        <end position="242"/>
    </location>
</feature>
<feature type="transmembrane region" description="Helical" evidence="2">
    <location>
        <begin position="169"/>
        <end position="191"/>
    </location>
</feature>
<protein>
    <submittedName>
        <fullName evidence="3">MFS transporter</fullName>
    </submittedName>
</protein>
<accession>A0A4R6QDY7</accession>
<comment type="similarity">
    <text evidence="1">Belongs to the sodium:galactoside symporter (TC 2.A.2) family.</text>
</comment>
<dbReference type="PANTHER" id="PTHR11328:SF24">
    <property type="entry name" value="MAJOR FACILITATOR SUPERFAMILY (MFS) PROFILE DOMAIN-CONTAINING PROTEIN"/>
    <property type="match status" value="1"/>
</dbReference>
<reference evidence="3 4" key="1">
    <citation type="submission" date="2019-03" db="EMBL/GenBank/DDBJ databases">
        <title>Genomic Encyclopedia of Type Strains, Phase IV (KMG-IV): sequencing the most valuable type-strain genomes for metagenomic binning, comparative biology and taxonomic classification.</title>
        <authorList>
            <person name="Goeker M."/>
        </authorList>
    </citation>
    <scope>NUCLEOTIDE SEQUENCE [LARGE SCALE GENOMIC DNA]</scope>
    <source>
        <strain evidence="3 4">DSM 16998</strain>
    </source>
</reference>
<keyword evidence="2" id="KW-0472">Membrane</keyword>
<dbReference type="Pfam" id="PF13347">
    <property type="entry name" value="MFS_2"/>
    <property type="match status" value="1"/>
</dbReference>
<dbReference type="GO" id="GO:0008643">
    <property type="term" value="P:carbohydrate transport"/>
    <property type="evidence" value="ECO:0007669"/>
    <property type="project" value="InterPro"/>
</dbReference>
<dbReference type="OrthoDB" id="7584869at2"/>
<evidence type="ECO:0000256" key="2">
    <source>
        <dbReference type="SAM" id="Phobius"/>
    </source>
</evidence>
<dbReference type="Gene3D" id="1.20.1250.20">
    <property type="entry name" value="MFS general substrate transporter like domains"/>
    <property type="match status" value="1"/>
</dbReference>
<dbReference type="FunCoup" id="A0A4R6QDY7">
    <property type="interactions" value="361"/>
</dbReference>
<sequence length="283" mass="28625">MGFVLLGTIAGAVAGPMVVQAAGGGREGYRTMGTALAVLIALAMLTTAISARSFPLRPASAHTMPAGEQLRLTLANRPYFVLLLAYVLVLAGNGAMAAAAPYFCVHVLGGKPDTVGLAFGCLLLAAIAAMPIWVAAARRFGKPGCAIAAALVFGAGVALMAVIDRTSPSQLFYALCAVAGVGFAGTQLLPFSMLTDVIERDAQHSGLRCEGSFTGLFIAGEKAGLALGPLITAAVLSVSGFVPSADGMALQPPSALVGTGLAFSLVPAALVVAGAWVLRRYHL</sequence>
<dbReference type="GO" id="GO:0015293">
    <property type="term" value="F:symporter activity"/>
    <property type="evidence" value="ECO:0007669"/>
    <property type="project" value="InterPro"/>
</dbReference>
<evidence type="ECO:0000313" key="4">
    <source>
        <dbReference type="Proteomes" id="UP000295361"/>
    </source>
</evidence>
<keyword evidence="2" id="KW-0812">Transmembrane</keyword>
<feature type="transmembrane region" description="Helical" evidence="2">
    <location>
        <begin position="144"/>
        <end position="163"/>
    </location>
</feature>
<feature type="transmembrane region" description="Helical" evidence="2">
    <location>
        <begin position="79"/>
        <end position="103"/>
    </location>
</feature>
<feature type="transmembrane region" description="Helical" evidence="2">
    <location>
        <begin position="254"/>
        <end position="278"/>
    </location>
</feature>
<evidence type="ECO:0000313" key="3">
    <source>
        <dbReference type="EMBL" id="TDP60427.1"/>
    </source>
</evidence>
<comment type="caution">
    <text evidence="3">The sequence shown here is derived from an EMBL/GenBank/DDBJ whole genome shotgun (WGS) entry which is preliminary data.</text>
</comment>
<keyword evidence="4" id="KW-1185">Reference proteome</keyword>
<gene>
    <name evidence="3" type="ORF">DES47_11626</name>
</gene>
<dbReference type="InParanoid" id="A0A4R6QDY7"/>
<feature type="transmembrane region" description="Helical" evidence="2">
    <location>
        <begin position="115"/>
        <end position="137"/>
    </location>
</feature>
<dbReference type="Proteomes" id="UP000295361">
    <property type="component" value="Unassembled WGS sequence"/>
</dbReference>
<organism evidence="3 4">
    <name type="scientific">Roseateles toxinivorans</name>
    <dbReference type="NCBI Taxonomy" id="270368"/>
    <lineage>
        <taxon>Bacteria</taxon>
        <taxon>Pseudomonadati</taxon>
        <taxon>Pseudomonadota</taxon>
        <taxon>Betaproteobacteria</taxon>
        <taxon>Burkholderiales</taxon>
        <taxon>Sphaerotilaceae</taxon>
        <taxon>Roseateles</taxon>
    </lineage>
</organism>
<dbReference type="AlphaFoldDB" id="A0A4R6QDY7"/>
<feature type="transmembrane region" description="Helical" evidence="2">
    <location>
        <begin position="31"/>
        <end position="51"/>
    </location>
</feature>
<proteinExistence type="inferred from homology"/>
<dbReference type="PANTHER" id="PTHR11328">
    <property type="entry name" value="MAJOR FACILITATOR SUPERFAMILY DOMAIN-CONTAINING PROTEIN"/>
    <property type="match status" value="1"/>
</dbReference>
<dbReference type="EMBL" id="SNXS01000016">
    <property type="protein sequence ID" value="TDP60427.1"/>
    <property type="molecule type" value="Genomic_DNA"/>
</dbReference>